<comment type="caution">
    <text evidence="3">The sequence shown here is derived from an EMBL/GenBank/DDBJ whole genome shotgun (WGS) entry which is preliminary data.</text>
</comment>
<evidence type="ECO:0000256" key="1">
    <source>
        <dbReference type="ARBA" id="ARBA00007355"/>
    </source>
</evidence>
<comment type="subunit">
    <text evidence="2">Complex I is composed of 45 different subunits.</text>
</comment>
<comment type="subcellular location">
    <subcellularLocation>
        <location evidence="2">Mitochondrion inner membrane</location>
        <topology evidence="2">Peripheral membrane protein</topology>
        <orientation evidence="2">Matrix side</orientation>
    </subcellularLocation>
</comment>
<protein>
    <recommendedName>
        <fullName evidence="2">NADH dehydrogenase [ubiquinone] 1 alpha subcomplex subunit 12</fullName>
    </recommendedName>
</protein>
<comment type="similarity">
    <text evidence="1 2">Belongs to the complex I NDUFA12 subunit family.</text>
</comment>
<dbReference type="GO" id="GO:0006979">
    <property type="term" value="P:response to oxidative stress"/>
    <property type="evidence" value="ECO:0007669"/>
    <property type="project" value="TreeGrafter"/>
</dbReference>
<dbReference type="Proteomes" id="UP001177023">
    <property type="component" value="Unassembled WGS sequence"/>
</dbReference>
<dbReference type="GO" id="GO:0005743">
    <property type="term" value="C:mitochondrial inner membrane"/>
    <property type="evidence" value="ECO:0007669"/>
    <property type="project" value="UniProtKB-SubCell"/>
</dbReference>
<keyword evidence="2" id="KW-0496">Mitochondrion</keyword>
<dbReference type="InterPro" id="IPR007763">
    <property type="entry name" value="NDUFA12"/>
</dbReference>
<organism evidence="3 4">
    <name type="scientific">Mesorhabditis spiculigera</name>
    <dbReference type="NCBI Taxonomy" id="96644"/>
    <lineage>
        <taxon>Eukaryota</taxon>
        <taxon>Metazoa</taxon>
        <taxon>Ecdysozoa</taxon>
        <taxon>Nematoda</taxon>
        <taxon>Chromadorea</taxon>
        <taxon>Rhabditida</taxon>
        <taxon>Rhabditina</taxon>
        <taxon>Rhabditomorpha</taxon>
        <taxon>Rhabditoidea</taxon>
        <taxon>Rhabditidae</taxon>
        <taxon>Mesorhabditinae</taxon>
        <taxon>Mesorhabditis</taxon>
    </lineage>
</organism>
<name>A0AA36DCR9_9BILA</name>
<keyword evidence="2" id="KW-0679">Respiratory chain</keyword>
<comment type="function">
    <text evidence="2">Accessory subunit of the mitochondrial membrane respiratory chain NADH dehydrogenase (Complex I), that is believed not to be involved in catalysis. Complex I functions in the transfer of electrons from NADH to the respiratory chain. The immediate electron acceptor for the enzyme is believed to be ubiquinone.</text>
</comment>
<evidence type="ECO:0000313" key="3">
    <source>
        <dbReference type="EMBL" id="CAJ0584321.1"/>
    </source>
</evidence>
<dbReference type="AlphaFoldDB" id="A0AA36DCR9"/>
<sequence length="146" mass="17288">MPTLKQWLGFDKFEKAAKIIKEVGGLKAAIKQRYIMDQTRVGTLVGQDKFGNKYFEDNSYFMPRNRWVVYPERVWLDYDASQVPPEWHRWLHHIGDETPTDKPPQNEKWVLAHRENTSIYTGEKYVPYSTTRTKIQGWTPGKKPEE</sequence>
<keyword evidence="2" id="KW-0249">Electron transport</keyword>
<dbReference type="PANTHER" id="PTHR12910:SF2">
    <property type="entry name" value="NADH DEHYDROGENASE [UBIQUINONE] 1 ALPHA SUBCOMPLEX SUBUNIT 12"/>
    <property type="match status" value="1"/>
</dbReference>
<gene>
    <name evidence="3" type="ORF">MSPICULIGERA_LOCUS22380</name>
</gene>
<accession>A0AA36DCR9</accession>
<dbReference type="GO" id="GO:0045271">
    <property type="term" value="C:respiratory chain complex I"/>
    <property type="evidence" value="ECO:0007669"/>
    <property type="project" value="InterPro"/>
</dbReference>
<dbReference type="PANTHER" id="PTHR12910">
    <property type="entry name" value="NADH-UBIQUINONE OXIDOREDUCTASE SUBUNIT B17.2"/>
    <property type="match status" value="1"/>
</dbReference>
<dbReference type="Pfam" id="PF05071">
    <property type="entry name" value="NDUFA12"/>
    <property type="match status" value="1"/>
</dbReference>
<keyword evidence="4" id="KW-1185">Reference proteome</keyword>
<keyword evidence="2" id="KW-0813">Transport</keyword>
<evidence type="ECO:0000256" key="2">
    <source>
        <dbReference type="RuleBase" id="RU363103"/>
    </source>
</evidence>
<proteinExistence type="inferred from homology"/>
<dbReference type="EMBL" id="CATQJA010002691">
    <property type="protein sequence ID" value="CAJ0584321.1"/>
    <property type="molecule type" value="Genomic_DNA"/>
</dbReference>
<keyword evidence="2" id="KW-0999">Mitochondrion inner membrane</keyword>
<evidence type="ECO:0000313" key="4">
    <source>
        <dbReference type="Proteomes" id="UP001177023"/>
    </source>
</evidence>
<keyword evidence="2" id="KW-0472">Membrane</keyword>
<reference evidence="3" key="1">
    <citation type="submission" date="2023-06" db="EMBL/GenBank/DDBJ databases">
        <authorList>
            <person name="Delattre M."/>
        </authorList>
    </citation>
    <scope>NUCLEOTIDE SEQUENCE</scope>
    <source>
        <strain evidence="3">AF72</strain>
    </source>
</reference>
<feature type="non-terminal residue" evidence="3">
    <location>
        <position position="146"/>
    </location>
</feature>